<evidence type="ECO:0000256" key="4">
    <source>
        <dbReference type="ARBA" id="ARBA00022989"/>
    </source>
</evidence>
<feature type="transmembrane region" description="Helical" evidence="6">
    <location>
        <begin position="182"/>
        <end position="201"/>
    </location>
</feature>
<evidence type="ECO:0000256" key="2">
    <source>
        <dbReference type="ARBA" id="ARBA00005982"/>
    </source>
</evidence>
<dbReference type="SUPFAM" id="SSF103473">
    <property type="entry name" value="MFS general substrate transporter"/>
    <property type="match status" value="1"/>
</dbReference>
<feature type="transmembrane region" description="Helical" evidence="6">
    <location>
        <begin position="207"/>
        <end position="232"/>
    </location>
</feature>
<feature type="transmembrane region" description="Helical" evidence="6">
    <location>
        <begin position="328"/>
        <end position="349"/>
    </location>
</feature>
<keyword evidence="4 6" id="KW-1133">Transmembrane helix</keyword>
<gene>
    <name evidence="7" type="ORF">CVIRNUC_009073</name>
</gene>
<name>A0AAV1IGB8_9CHLO</name>
<reference evidence="7 8" key="1">
    <citation type="submission" date="2023-10" db="EMBL/GenBank/DDBJ databases">
        <authorList>
            <person name="Maclean D."/>
            <person name="Macfadyen A."/>
        </authorList>
    </citation>
    <scope>NUCLEOTIDE SEQUENCE [LARGE SCALE GENOMIC DNA]</scope>
</reference>
<dbReference type="Gene3D" id="1.20.1250.20">
    <property type="entry name" value="MFS general substrate transporter like domains"/>
    <property type="match status" value="1"/>
</dbReference>
<organism evidence="7 8">
    <name type="scientific">Coccomyxa viridis</name>
    <dbReference type="NCBI Taxonomy" id="1274662"/>
    <lineage>
        <taxon>Eukaryota</taxon>
        <taxon>Viridiplantae</taxon>
        <taxon>Chlorophyta</taxon>
        <taxon>core chlorophytes</taxon>
        <taxon>Trebouxiophyceae</taxon>
        <taxon>Trebouxiophyceae incertae sedis</taxon>
        <taxon>Coccomyxaceae</taxon>
        <taxon>Coccomyxa</taxon>
    </lineage>
</organism>
<dbReference type="EMBL" id="CAUYUE010000013">
    <property type="protein sequence ID" value="CAK0785861.1"/>
    <property type="molecule type" value="Genomic_DNA"/>
</dbReference>
<evidence type="ECO:0000256" key="5">
    <source>
        <dbReference type="ARBA" id="ARBA00023136"/>
    </source>
</evidence>
<comment type="similarity">
    <text evidence="2">Belongs to the major facilitator superfamily. Proton-dependent oligopeptide transporter (POT/PTR) (TC 2.A.17) family.</text>
</comment>
<feature type="transmembrane region" description="Helical" evidence="6">
    <location>
        <begin position="67"/>
        <end position="87"/>
    </location>
</feature>
<keyword evidence="3 6" id="KW-0812">Transmembrane</keyword>
<comment type="caution">
    <text evidence="7">The sequence shown here is derived from an EMBL/GenBank/DDBJ whole genome shotgun (WGS) entry which is preliminary data.</text>
</comment>
<proteinExistence type="inferred from homology"/>
<evidence type="ECO:0000256" key="6">
    <source>
        <dbReference type="SAM" id="Phobius"/>
    </source>
</evidence>
<dbReference type="GO" id="GO:0022857">
    <property type="term" value="F:transmembrane transporter activity"/>
    <property type="evidence" value="ECO:0007669"/>
    <property type="project" value="InterPro"/>
</dbReference>
<dbReference type="Proteomes" id="UP001314263">
    <property type="component" value="Unassembled WGS sequence"/>
</dbReference>
<accession>A0AAV1IGB8</accession>
<dbReference type="PANTHER" id="PTHR11654">
    <property type="entry name" value="OLIGOPEPTIDE TRANSPORTER-RELATED"/>
    <property type="match status" value="1"/>
</dbReference>
<dbReference type="CDD" id="cd17351">
    <property type="entry name" value="MFS_NPF"/>
    <property type="match status" value="1"/>
</dbReference>
<feature type="transmembrane region" description="Helical" evidence="6">
    <location>
        <begin position="493"/>
        <end position="517"/>
    </location>
</feature>
<feature type="transmembrane region" description="Helical" evidence="6">
    <location>
        <begin position="133"/>
        <end position="153"/>
    </location>
</feature>
<keyword evidence="8" id="KW-1185">Reference proteome</keyword>
<protein>
    <submittedName>
        <fullName evidence="7">Uncharacterized protein</fullName>
    </submittedName>
</protein>
<keyword evidence="5 6" id="KW-0472">Membrane</keyword>
<dbReference type="GO" id="GO:0016020">
    <property type="term" value="C:membrane"/>
    <property type="evidence" value="ECO:0007669"/>
    <property type="project" value="UniProtKB-SubCell"/>
</dbReference>
<feature type="transmembrane region" description="Helical" evidence="6">
    <location>
        <begin position="537"/>
        <end position="557"/>
    </location>
</feature>
<evidence type="ECO:0000256" key="3">
    <source>
        <dbReference type="ARBA" id="ARBA00022692"/>
    </source>
</evidence>
<dbReference type="InterPro" id="IPR000109">
    <property type="entry name" value="POT_fam"/>
</dbReference>
<evidence type="ECO:0000313" key="8">
    <source>
        <dbReference type="Proteomes" id="UP001314263"/>
    </source>
</evidence>
<sequence>MDQRNGDDMEAPLLESAPLPEKRRSTFLTVCPFILGNEFCERLAFYGLMSNMVIYMTRIMGYEPAFASVQLMLFEGTCYLTPILGAWLADSAWGRFKTILVFSIIYFLGMVMLTASAWLPGLTPGPEDGTAKWWQGAMLFGALYIVALGTGGIKPNVSAFGADQFDESDPQDRLEKKSFFNWFYFAINWGSCLAVTVVVYVQDSISWAIGFAIPTVAMAVAITTFTAGSSLYTHVEPTESPMTRVVKVLTAAAKNKWRQRARRRQLRQRTGYDGPVNLPVGSSLSPGIAAAMARVHSYEWVQDALLDGHEDDGSVAGFTAEQVEEVRMVVRMFPIFLTTIFYWTIYSQMGSFFVMQGANMDRNMFGGRFVIPSASLSLFNTISIITLIPIYDRGVVPLLQRFGVKITHLQRIGWGLFVCMLSMLAGSAVEVVRLGLFKQGHVLTHDKNAIVDMSVFWQIPQYILVGLSEVLASIGQLEFFYDQAPDVMRSCSMALQLLSVCIGSYLSGALVAAISSATYRLGSDWLPQDLNYGRLDLFFLLLAGLTAINMVWFWYVANAYRYKDVKHAQKRYVGGTSLKPPRGPVPPWARAREVTIPAGHRRATADMTIGGSPILPEEDVGLYGRSVTFVPESPSLPANFR</sequence>
<evidence type="ECO:0000256" key="1">
    <source>
        <dbReference type="ARBA" id="ARBA00004141"/>
    </source>
</evidence>
<dbReference type="Pfam" id="PF00854">
    <property type="entry name" value="PTR2"/>
    <property type="match status" value="1"/>
</dbReference>
<feature type="transmembrane region" description="Helical" evidence="6">
    <location>
        <begin position="412"/>
        <end position="429"/>
    </location>
</feature>
<evidence type="ECO:0000313" key="7">
    <source>
        <dbReference type="EMBL" id="CAK0785861.1"/>
    </source>
</evidence>
<dbReference type="InterPro" id="IPR036259">
    <property type="entry name" value="MFS_trans_sf"/>
</dbReference>
<comment type="subcellular location">
    <subcellularLocation>
        <location evidence="1">Membrane</location>
        <topology evidence="1">Multi-pass membrane protein</topology>
    </subcellularLocation>
</comment>
<feature type="transmembrane region" description="Helical" evidence="6">
    <location>
        <begin position="99"/>
        <end position="121"/>
    </location>
</feature>
<dbReference type="AlphaFoldDB" id="A0AAV1IGB8"/>
<feature type="transmembrane region" description="Helical" evidence="6">
    <location>
        <begin position="369"/>
        <end position="391"/>
    </location>
</feature>
<feature type="transmembrane region" description="Helical" evidence="6">
    <location>
        <begin position="43"/>
        <end position="61"/>
    </location>
</feature>
<feature type="transmembrane region" description="Helical" evidence="6">
    <location>
        <begin position="462"/>
        <end position="481"/>
    </location>
</feature>